<dbReference type="InterPro" id="IPR023885">
    <property type="entry name" value="4Fe4S-binding_SPASM_dom"/>
</dbReference>
<dbReference type="EMBL" id="JADIME010000009">
    <property type="protein sequence ID" value="MBO8464497.1"/>
    <property type="molecule type" value="Genomic_DNA"/>
</dbReference>
<evidence type="ECO:0000313" key="9">
    <source>
        <dbReference type="EMBL" id="MBO8464497.1"/>
    </source>
</evidence>
<dbReference type="InterPro" id="IPR058240">
    <property type="entry name" value="rSAM_sf"/>
</dbReference>
<gene>
    <name evidence="9" type="ORF">IAB93_00695</name>
</gene>
<comment type="cofactor">
    <cofactor evidence="1">
        <name>[4Fe-4S] cluster</name>
        <dbReference type="ChEBI" id="CHEBI:49883"/>
    </cofactor>
</comment>
<dbReference type="InterPro" id="IPR023867">
    <property type="entry name" value="Sulphatase_maturase_rSAM"/>
</dbReference>
<evidence type="ECO:0000256" key="3">
    <source>
        <dbReference type="ARBA" id="ARBA00022691"/>
    </source>
</evidence>
<dbReference type="PANTHER" id="PTHR43273:SF3">
    <property type="entry name" value="ANAEROBIC SULFATASE-MATURATING ENZYME HOMOLOG ASLB-RELATED"/>
    <property type="match status" value="1"/>
</dbReference>
<dbReference type="NCBIfam" id="TIGR04085">
    <property type="entry name" value="rSAM_more_4Fe4S"/>
    <property type="match status" value="1"/>
</dbReference>
<reference evidence="9" key="1">
    <citation type="submission" date="2020-10" db="EMBL/GenBank/DDBJ databases">
        <authorList>
            <person name="Gilroy R."/>
        </authorList>
    </citation>
    <scope>NUCLEOTIDE SEQUENCE</scope>
    <source>
        <strain evidence="9">10037</strain>
    </source>
</reference>
<reference evidence="9" key="2">
    <citation type="journal article" date="2021" name="PeerJ">
        <title>Extensive microbial diversity within the chicken gut microbiome revealed by metagenomics and culture.</title>
        <authorList>
            <person name="Gilroy R."/>
            <person name="Ravi A."/>
            <person name="Getino M."/>
            <person name="Pursley I."/>
            <person name="Horton D.L."/>
            <person name="Alikhan N.F."/>
            <person name="Baker D."/>
            <person name="Gharbi K."/>
            <person name="Hall N."/>
            <person name="Watson M."/>
            <person name="Adriaenssens E.M."/>
            <person name="Foster-Nyarko E."/>
            <person name="Jarju S."/>
            <person name="Secka A."/>
            <person name="Antonio M."/>
            <person name="Oren A."/>
            <person name="Chaudhuri R.R."/>
            <person name="La Ragione R."/>
            <person name="Hildebrand F."/>
            <person name="Pallen M.J."/>
        </authorList>
    </citation>
    <scope>NUCLEOTIDE SEQUENCE</scope>
    <source>
        <strain evidence="9">10037</strain>
    </source>
</reference>
<dbReference type="Gene3D" id="3.20.20.70">
    <property type="entry name" value="Aldolase class I"/>
    <property type="match status" value="1"/>
</dbReference>
<evidence type="ECO:0000259" key="8">
    <source>
        <dbReference type="PROSITE" id="PS51918"/>
    </source>
</evidence>
<name>A0A9D9I284_9BACT</name>
<evidence type="ECO:0000256" key="2">
    <source>
        <dbReference type="ARBA" id="ARBA00022485"/>
    </source>
</evidence>
<dbReference type="Pfam" id="PF04055">
    <property type="entry name" value="Radical_SAM"/>
    <property type="match status" value="1"/>
</dbReference>
<evidence type="ECO:0000256" key="7">
    <source>
        <dbReference type="ARBA" id="ARBA00023601"/>
    </source>
</evidence>
<evidence type="ECO:0000256" key="5">
    <source>
        <dbReference type="ARBA" id="ARBA00023004"/>
    </source>
</evidence>
<comment type="similarity">
    <text evidence="7">Belongs to the radical SAM superfamily. Anaerobic sulfatase-maturating enzyme family.</text>
</comment>
<protein>
    <submittedName>
        <fullName evidence="9">SPASM domain-containing protein</fullName>
    </submittedName>
</protein>
<proteinExistence type="inferred from homology"/>
<dbReference type="CDD" id="cd01335">
    <property type="entry name" value="Radical_SAM"/>
    <property type="match status" value="1"/>
</dbReference>
<dbReference type="PANTHER" id="PTHR43273">
    <property type="entry name" value="ANAEROBIC SULFATASE-MATURATING ENZYME HOMOLOG ASLB-RELATED"/>
    <property type="match status" value="1"/>
</dbReference>
<keyword evidence="6" id="KW-0411">Iron-sulfur</keyword>
<dbReference type="InterPro" id="IPR000385">
    <property type="entry name" value="MoaA_NifB_PqqE_Fe-S-bd_CS"/>
</dbReference>
<evidence type="ECO:0000313" key="10">
    <source>
        <dbReference type="Proteomes" id="UP000823597"/>
    </source>
</evidence>
<dbReference type="AlphaFoldDB" id="A0A9D9I284"/>
<dbReference type="GO" id="GO:0051539">
    <property type="term" value="F:4 iron, 4 sulfur cluster binding"/>
    <property type="evidence" value="ECO:0007669"/>
    <property type="project" value="UniProtKB-KW"/>
</dbReference>
<keyword evidence="5" id="KW-0408">Iron</keyword>
<evidence type="ECO:0000256" key="1">
    <source>
        <dbReference type="ARBA" id="ARBA00001966"/>
    </source>
</evidence>
<dbReference type="SFLD" id="SFLDG01067">
    <property type="entry name" value="SPASM/twitch_domain_containing"/>
    <property type="match status" value="1"/>
</dbReference>
<evidence type="ECO:0000256" key="6">
    <source>
        <dbReference type="ARBA" id="ARBA00023014"/>
    </source>
</evidence>
<dbReference type="InterPro" id="IPR013785">
    <property type="entry name" value="Aldolase_TIM"/>
</dbReference>
<evidence type="ECO:0000256" key="4">
    <source>
        <dbReference type="ARBA" id="ARBA00022723"/>
    </source>
</evidence>
<comment type="caution">
    <text evidence="9">The sequence shown here is derived from an EMBL/GenBank/DDBJ whole genome shotgun (WGS) entry which is preliminary data.</text>
</comment>
<dbReference type="PROSITE" id="PS01305">
    <property type="entry name" value="MOAA_NIFB_PQQE"/>
    <property type="match status" value="1"/>
</dbReference>
<dbReference type="GO" id="GO:0046872">
    <property type="term" value="F:metal ion binding"/>
    <property type="evidence" value="ECO:0007669"/>
    <property type="project" value="UniProtKB-KW"/>
</dbReference>
<sequence>MGKTFRIDAVFEDGSFVQSRPFSLMLKPVGGACNLNCAYCYYKGGHQAGRMDMGQLEALFGNYADSQPAGAPLTFIWHGGEPLLAGEEFFRKAVGLQRRMFSLQGRAEKGPRQVANILQTNATAVTESLAGFLAENNFLCGVSIDGPEALHDIPRKTVAGGGSWKQTMHGLRLLQHAGVQINAMVAVGGHNVAYPGLVYGFLKDAGLEYIQLLPVAEGPSGWLEGEDWGDFLCGVFDLWRISDIGKIFVNYFDNTLALHVGMEPDLCFFCRSCPPCPSAETGGEVYACDHLSRPLGGNVFNDPLSVIMSSRQEYSHETEKYLSLSGKCRSCPYLRLCNGDCPVHRTVMFENGERISSLCPGYRKYFAYTYDFFSQWAASIVVGQRH</sequence>
<dbReference type="SFLD" id="SFLDS00029">
    <property type="entry name" value="Radical_SAM"/>
    <property type="match status" value="1"/>
</dbReference>
<dbReference type="PROSITE" id="PS51918">
    <property type="entry name" value="RADICAL_SAM"/>
    <property type="match status" value="1"/>
</dbReference>
<feature type="domain" description="Radical SAM core" evidence="8">
    <location>
        <begin position="16"/>
        <end position="253"/>
    </location>
</feature>
<dbReference type="SFLD" id="SFLDG01386">
    <property type="entry name" value="main_SPASM_domain-containing"/>
    <property type="match status" value="1"/>
</dbReference>
<keyword evidence="2" id="KW-0004">4Fe-4S</keyword>
<organism evidence="9 10">
    <name type="scientific">Candidatus Merdivivens pullistercoris</name>
    <dbReference type="NCBI Taxonomy" id="2840873"/>
    <lineage>
        <taxon>Bacteria</taxon>
        <taxon>Pseudomonadati</taxon>
        <taxon>Bacteroidota</taxon>
        <taxon>Bacteroidia</taxon>
        <taxon>Bacteroidales</taxon>
        <taxon>Muribaculaceae</taxon>
        <taxon>Muribaculaceae incertae sedis</taxon>
        <taxon>Candidatus Merdivivens</taxon>
    </lineage>
</organism>
<dbReference type="SFLD" id="SFLDG01072">
    <property type="entry name" value="dehydrogenase_like"/>
    <property type="match status" value="1"/>
</dbReference>
<accession>A0A9D9I284</accession>
<dbReference type="SUPFAM" id="SSF102114">
    <property type="entry name" value="Radical SAM enzymes"/>
    <property type="match status" value="1"/>
</dbReference>
<dbReference type="Proteomes" id="UP000823597">
    <property type="component" value="Unassembled WGS sequence"/>
</dbReference>
<keyword evidence="3" id="KW-0949">S-adenosyl-L-methionine</keyword>
<dbReference type="GO" id="GO:0016491">
    <property type="term" value="F:oxidoreductase activity"/>
    <property type="evidence" value="ECO:0007669"/>
    <property type="project" value="InterPro"/>
</dbReference>
<dbReference type="InterPro" id="IPR007197">
    <property type="entry name" value="rSAM"/>
</dbReference>
<keyword evidence="4" id="KW-0479">Metal-binding</keyword>